<dbReference type="Pfam" id="PF12611">
    <property type="entry name" value="Flagellar_put"/>
    <property type="match status" value="1"/>
</dbReference>
<evidence type="ECO:0000313" key="1">
    <source>
        <dbReference type="EMBL" id="PWB70298.1"/>
    </source>
</evidence>
<comment type="caution">
    <text evidence="1">The sequence shown here is derived from an EMBL/GenBank/DDBJ whole genome shotgun (WGS) entry which is preliminary data.</text>
</comment>
<dbReference type="AlphaFoldDB" id="A0A855X0V0"/>
<gene>
    <name evidence="1" type="ORF">C3F09_09300</name>
</gene>
<keyword evidence="1" id="KW-0966">Cell projection</keyword>
<evidence type="ECO:0000313" key="2">
    <source>
        <dbReference type="Proteomes" id="UP000250918"/>
    </source>
</evidence>
<protein>
    <submittedName>
        <fullName evidence="1">Flagellar protein</fullName>
    </submittedName>
</protein>
<reference evidence="1 2" key="1">
    <citation type="journal article" date="2018" name="ISME J.">
        <title>A methanotrophic archaeon couples anaerobic oxidation of methane to Fe(III) reduction.</title>
        <authorList>
            <person name="Cai C."/>
            <person name="Leu A.O."/>
            <person name="Xie G.J."/>
            <person name="Guo J."/>
            <person name="Feng Y."/>
            <person name="Zhao J.X."/>
            <person name="Tyson G.W."/>
            <person name="Yuan Z."/>
            <person name="Hu S."/>
        </authorList>
    </citation>
    <scope>NUCLEOTIDE SEQUENCE [LARGE SCALE GENOMIC DNA]</scope>
    <source>
        <strain evidence="1">FeB_12</strain>
    </source>
</reference>
<name>A0A855X0V0_9BACT</name>
<accession>A0A855X0V0</accession>
<keyword evidence="1" id="KW-0282">Flagellum</keyword>
<dbReference type="Proteomes" id="UP000250918">
    <property type="component" value="Unassembled WGS sequence"/>
</dbReference>
<dbReference type="InterPro" id="IPR013367">
    <property type="entry name" value="Flagellar_put"/>
</dbReference>
<keyword evidence="1" id="KW-0969">Cilium</keyword>
<organism evidence="1 2">
    <name type="scientific">candidate division GN15 bacterium</name>
    <dbReference type="NCBI Taxonomy" id="2072418"/>
    <lineage>
        <taxon>Bacteria</taxon>
        <taxon>candidate division GN15</taxon>
    </lineage>
</organism>
<dbReference type="NCBIfam" id="TIGR02530">
    <property type="entry name" value="flg_new"/>
    <property type="match status" value="1"/>
</dbReference>
<proteinExistence type="predicted"/>
<dbReference type="EMBL" id="PQAP01000149">
    <property type="protein sequence ID" value="PWB70298.1"/>
    <property type="molecule type" value="Genomic_DNA"/>
</dbReference>
<sequence>MAQKPSPSAESFKDVMAKELAGGRPVSFSKHAGERLHSRGIEMPQERMQQVADALDKAEAKGSRETLILFDDLALVASVKNRTVITAFDRDKLREGVVTSIDSAIII</sequence>